<keyword evidence="16" id="KW-1185">Reference proteome</keyword>
<feature type="signal peptide" evidence="13">
    <location>
        <begin position="1"/>
        <end position="22"/>
    </location>
</feature>
<dbReference type="GO" id="GO:0006355">
    <property type="term" value="P:regulation of DNA-templated transcription"/>
    <property type="evidence" value="ECO:0007669"/>
    <property type="project" value="InterPro"/>
</dbReference>
<keyword evidence="10 11" id="KW-0539">Nucleus</keyword>
<keyword evidence="4 11" id="KW-0227">DNA damage</keyword>
<gene>
    <name evidence="15" type="ORF">GH714_023687</name>
</gene>
<dbReference type="GO" id="GO:0000439">
    <property type="term" value="C:transcription factor TFIIH core complex"/>
    <property type="evidence" value="ECO:0007669"/>
    <property type="project" value="UniProtKB-UniRule"/>
</dbReference>
<comment type="subunit">
    <text evidence="11">Component of the 7-subunit TFIIH core complex composed of XPB, XPD, TFB1/GTF2H1, GTF2H2/P44, TFB4/GTF2H3, TFB2/GTF2H4 and TFB5/GTF2H5, which is active in NER. The core complex associates with the 3-subunit CDK-activating kinase (CAK) module composed of CYCH1/cyclin H1, CDKD and MAT1/At4g30820 to form the 10-subunit holoenzyme (holo-TFIIH) active in transcription.</text>
</comment>
<evidence type="ECO:0000256" key="12">
    <source>
        <dbReference type="SAM" id="MobiDB-lite"/>
    </source>
</evidence>
<comment type="function">
    <text evidence="11">Component of the general transcription and DNA repair factor IIH (TFIIH) core complex, which is involved in general and transcription-coupled nucleotide excision repair (NER) of damaged DNA and, when complexed to CAK, in RNA transcription by RNA polymerase II. In NER, TFIIH acts by opening DNA around the lesion to allow the excision of the damaged oligonucleotide and its replacement by a new DNA fragment. In transcription, TFIIH has an essential role in transcription initiation. When the pre-initiation complex (PIC) has been established, TFIIH is required for promoter opening and promoter escape. Phosphorylation of the C-terminal tail (CTD) of the largest subunit of RNA polymerase II by the kinase module CAK controls the initiation of transcription.</text>
</comment>
<dbReference type="InterPro" id="IPR004600">
    <property type="entry name" value="TFIIH_Tfb4/GTF2H3"/>
</dbReference>
<dbReference type="Gene3D" id="3.40.50.410">
    <property type="entry name" value="von Willebrand factor, type A domain"/>
    <property type="match status" value="1"/>
</dbReference>
<dbReference type="PANTHER" id="PTHR12831:SF0">
    <property type="entry name" value="GENERAL TRANSCRIPTION FACTOR IIH SUBUNIT 3"/>
    <property type="match status" value="1"/>
</dbReference>
<evidence type="ECO:0000313" key="16">
    <source>
        <dbReference type="Proteomes" id="UP000467840"/>
    </source>
</evidence>
<evidence type="ECO:0000256" key="8">
    <source>
        <dbReference type="ARBA" id="ARBA00023163"/>
    </source>
</evidence>
<dbReference type="CDD" id="cd00118">
    <property type="entry name" value="LysM"/>
    <property type="match status" value="2"/>
</dbReference>
<dbReference type="PANTHER" id="PTHR12831">
    <property type="entry name" value="TRANSCRIPTION INITIATION FACTOR IIH TFIIH , POLYPEPTIDE 3-RELATED"/>
    <property type="match status" value="1"/>
</dbReference>
<evidence type="ECO:0000313" key="15">
    <source>
        <dbReference type="EMBL" id="KAF2291402.1"/>
    </source>
</evidence>
<evidence type="ECO:0000256" key="4">
    <source>
        <dbReference type="ARBA" id="ARBA00022763"/>
    </source>
</evidence>
<keyword evidence="13" id="KW-0732">Signal</keyword>
<dbReference type="Pfam" id="PF03850">
    <property type="entry name" value="Tfb4"/>
    <property type="match status" value="1"/>
</dbReference>
<evidence type="ECO:0000256" key="9">
    <source>
        <dbReference type="ARBA" id="ARBA00023204"/>
    </source>
</evidence>
<keyword evidence="9 11" id="KW-0234">DNA repair</keyword>
<dbReference type="InterPro" id="IPR018392">
    <property type="entry name" value="LysM"/>
</dbReference>
<comment type="similarity">
    <text evidence="2 11">Belongs to the TFB4 family.</text>
</comment>
<evidence type="ECO:0000256" key="10">
    <source>
        <dbReference type="ARBA" id="ARBA00023242"/>
    </source>
</evidence>
<evidence type="ECO:0000256" key="1">
    <source>
        <dbReference type="ARBA" id="ARBA00004123"/>
    </source>
</evidence>
<evidence type="ECO:0000256" key="5">
    <source>
        <dbReference type="ARBA" id="ARBA00022771"/>
    </source>
</evidence>
<dbReference type="SUPFAM" id="SSF54106">
    <property type="entry name" value="LysM domain"/>
    <property type="match status" value="2"/>
</dbReference>
<comment type="subcellular location">
    <subcellularLocation>
        <location evidence="1 11">Nucleus</location>
    </subcellularLocation>
</comment>
<dbReference type="GO" id="GO:0005675">
    <property type="term" value="C:transcription factor TFIIH holo complex"/>
    <property type="evidence" value="ECO:0007669"/>
    <property type="project" value="UniProtKB-UniRule"/>
</dbReference>
<proteinExistence type="inferred from homology"/>
<dbReference type="EMBL" id="JAAGAX010000015">
    <property type="protein sequence ID" value="KAF2291402.1"/>
    <property type="molecule type" value="Genomic_DNA"/>
</dbReference>
<dbReference type="GO" id="GO:0006289">
    <property type="term" value="P:nucleotide-excision repair"/>
    <property type="evidence" value="ECO:0007669"/>
    <property type="project" value="UniProtKB-UniRule"/>
</dbReference>
<dbReference type="InterPro" id="IPR036779">
    <property type="entry name" value="LysM_dom_sf"/>
</dbReference>
<evidence type="ECO:0000256" key="2">
    <source>
        <dbReference type="ARBA" id="ARBA00005273"/>
    </source>
</evidence>
<feature type="domain" description="LysM" evidence="14">
    <location>
        <begin position="105"/>
        <end position="152"/>
    </location>
</feature>
<dbReference type="FunFam" id="3.40.50.410:FF:000064">
    <property type="entry name" value="RNA polymerase II transcription factor B subunit 4"/>
    <property type="match status" value="1"/>
</dbReference>
<keyword evidence="5 11" id="KW-0863">Zinc-finger</keyword>
<sequence length="626" mass="67460">MQNPKPIVLLLIFVNVVAIVTSKSTIEPCSNNDSCNALLGYTLYTDLKVSEVASLFQIDPIALLTANSIDISYPDIENHILPSQLFLKIPIVCSCVDGIRKSVSTRYKTRPSDTLSSIADSIYSGLVSADQIKEANSIQDPSVLDVGQSLVVPLPCTCFNGTDNSLPAIYLSYVVKEVDTLAGIASRYSTTITDLMNVNAMGNPAIKAGDILAVPLPACASKFPRYAFDYGLIVPNGSYAITASHCVQCSCGPGNLKFSTSLQPRCPGKSLMMLFIYEYITKEMNWATAISSLLAPPTSVTRDSAFGSAPAPAPQSDGSGTTTPRSTTVPTTGIVPGLPLIGFEPRVMGSAISFPFAAAWPAHELFSVGYVLAFLNSILLLNQLNQVVVIATGYNSCDYIYDSSSATNQSSEDGRLPALYSNLLQKLEEFIIRDEKLAKEEPRGKIASSLLSGSLSMALCYIQRVFRSGPLNPQPRILCLQGSPDGPEQYVAVMNAIFSAQRSMVPIDSCYVGAHNSAFLQQASYITGGVYVKPQHLDGLFQYLVTVFAADLHSRNFIQLPRPAGVDFRASCFCHKTTIDMGYICSVCLSIFCKHHKKCSTCGSVFGQAQSDNTSASDRKRKAPET</sequence>
<evidence type="ECO:0000259" key="14">
    <source>
        <dbReference type="PROSITE" id="PS51782"/>
    </source>
</evidence>
<dbReference type="Pfam" id="PF01476">
    <property type="entry name" value="LysM"/>
    <property type="match status" value="2"/>
</dbReference>
<dbReference type="PROSITE" id="PS51782">
    <property type="entry name" value="LYSM"/>
    <property type="match status" value="2"/>
</dbReference>
<feature type="domain" description="LysM" evidence="14">
    <location>
        <begin position="171"/>
        <end position="214"/>
    </location>
</feature>
<feature type="region of interest" description="Disordered" evidence="12">
    <location>
        <begin position="304"/>
        <end position="329"/>
    </location>
</feature>
<keyword evidence="3 11" id="KW-0479">Metal-binding</keyword>
<evidence type="ECO:0000256" key="6">
    <source>
        <dbReference type="ARBA" id="ARBA00022833"/>
    </source>
</evidence>
<protein>
    <recommendedName>
        <fullName evidence="11">General transcription and DNA repair factor IIH subunit TFB4</fullName>
    </recommendedName>
    <alternativeName>
        <fullName evidence="11">RNA polymerase II transcription factor B subunit 4</fullName>
    </alternativeName>
</protein>
<name>A0A6A6KQV8_HEVBR</name>
<dbReference type="Gene3D" id="3.10.350.10">
    <property type="entry name" value="LysM domain"/>
    <property type="match status" value="2"/>
</dbReference>
<evidence type="ECO:0000256" key="13">
    <source>
        <dbReference type="SAM" id="SignalP"/>
    </source>
</evidence>
<dbReference type="Proteomes" id="UP000467840">
    <property type="component" value="Chromosome 2"/>
</dbReference>
<feature type="chain" id="PRO_5025531149" description="General transcription and DNA repair factor IIH subunit TFB4" evidence="13">
    <location>
        <begin position="23"/>
        <end position="626"/>
    </location>
</feature>
<keyword evidence="7 11" id="KW-0805">Transcription regulation</keyword>
<accession>A0A6A6KQV8</accession>
<comment type="caution">
    <text evidence="15">The sequence shown here is derived from an EMBL/GenBank/DDBJ whole genome shotgun (WGS) entry which is preliminary data.</text>
</comment>
<dbReference type="SMART" id="SM00257">
    <property type="entry name" value="LysM"/>
    <property type="match status" value="2"/>
</dbReference>
<evidence type="ECO:0000256" key="11">
    <source>
        <dbReference type="RuleBase" id="RU368090"/>
    </source>
</evidence>
<dbReference type="AlphaFoldDB" id="A0A6A6KQV8"/>
<dbReference type="InterPro" id="IPR036465">
    <property type="entry name" value="vWFA_dom_sf"/>
</dbReference>
<keyword evidence="8 11" id="KW-0804">Transcription</keyword>
<reference evidence="15 16" key="1">
    <citation type="journal article" date="2020" name="Mol. Plant">
        <title>The Chromosome-Based Rubber Tree Genome Provides New Insights into Spurge Genome Evolution and Rubber Biosynthesis.</title>
        <authorList>
            <person name="Liu J."/>
            <person name="Shi C."/>
            <person name="Shi C.C."/>
            <person name="Li W."/>
            <person name="Zhang Q.J."/>
            <person name="Zhang Y."/>
            <person name="Li K."/>
            <person name="Lu H.F."/>
            <person name="Shi C."/>
            <person name="Zhu S.T."/>
            <person name="Xiao Z.Y."/>
            <person name="Nan H."/>
            <person name="Yue Y."/>
            <person name="Zhu X.G."/>
            <person name="Wu Y."/>
            <person name="Hong X.N."/>
            <person name="Fan G.Y."/>
            <person name="Tong Y."/>
            <person name="Zhang D."/>
            <person name="Mao C.L."/>
            <person name="Liu Y.L."/>
            <person name="Hao S.J."/>
            <person name="Liu W.Q."/>
            <person name="Lv M.Q."/>
            <person name="Zhang H.B."/>
            <person name="Liu Y."/>
            <person name="Hu-Tang G.R."/>
            <person name="Wang J.P."/>
            <person name="Wang J.H."/>
            <person name="Sun Y.H."/>
            <person name="Ni S.B."/>
            <person name="Chen W.B."/>
            <person name="Zhang X.C."/>
            <person name="Jiao Y.N."/>
            <person name="Eichler E.E."/>
            <person name="Li G.H."/>
            <person name="Liu X."/>
            <person name="Gao L.Z."/>
        </authorList>
    </citation>
    <scope>NUCLEOTIDE SEQUENCE [LARGE SCALE GENOMIC DNA]</scope>
    <source>
        <strain evidence="16">cv. GT1</strain>
        <tissue evidence="15">Leaf</tissue>
    </source>
</reference>
<evidence type="ECO:0000256" key="3">
    <source>
        <dbReference type="ARBA" id="ARBA00022723"/>
    </source>
</evidence>
<dbReference type="GO" id="GO:0008270">
    <property type="term" value="F:zinc ion binding"/>
    <property type="evidence" value="ECO:0007669"/>
    <property type="project" value="UniProtKB-KW"/>
</dbReference>
<organism evidence="15 16">
    <name type="scientific">Hevea brasiliensis</name>
    <name type="common">Para rubber tree</name>
    <name type="synonym">Siphonia brasiliensis</name>
    <dbReference type="NCBI Taxonomy" id="3981"/>
    <lineage>
        <taxon>Eukaryota</taxon>
        <taxon>Viridiplantae</taxon>
        <taxon>Streptophyta</taxon>
        <taxon>Embryophyta</taxon>
        <taxon>Tracheophyta</taxon>
        <taxon>Spermatophyta</taxon>
        <taxon>Magnoliopsida</taxon>
        <taxon>eudicotyledons</taxon>
        <taxon>Gunneridae</taxon>
        <taxon>Pentapetalae</taxon>
        <taxon>rosids</taxon>
        <taxon>fabids</taxon>
        <taxon>Malpighiales</taxon>
        <taxon>Euphorbiaceae</taxon>
        <taxon>Crotonoideae</taxon>
        <taxon>Micrandreae</taxon>
        <taxon>Hevea</taxon>
    </lineage>
</organism>
<evidence type="ECO:0000256" key="7">
    <source>
        <dbReference type="ARBA" id="ARBA00023015"/>
    </source>
</evidence>
<feature type="compositionally biased region" description="Low complexity" evidence="12">
    <location>
        <begin position="318"/>
        <end position="329"/>
    </location>
</feature>
<keyword evidence="6 11" id="KW-0862">Zinc</keyword>